<dbReference type="OrthoDB" id="9806027at2"/>
<dbReference type="SFLD" id="SFLDG01140">
    <property type="entry name" value="C2.B:_Phosphomannomutase_and_P"/>
    <property type="match status" value="1"/>
</dbReference>
<dbReference type="GO" id="GO:0016791">
    <property type="term" value="F:phosphatase activity"/>
    <property type="evidence" value="ECO:0007669"/>
    <property type="project" value="TreeGrafter"/>
</dbReference>
<dbReference type="RefSeq" id="WP_142504726.1">
    <property type="nucleotide sequence ID" value="NZ_FXTI01000002.1"/>
</dbReference>
<dbReference type="PANTHER" id="PTHR10000">
    <property type="entry name" value="PHOSPHOSERINE PHOSPHATASE"/>
    <property type="match status" value="1"/>
</dbReference>
<sequence length="260" mass="29193">MIEMVVCDLDGTLLDQENRVSKENREALKQAATQGMEICLASGRMQLELDKVSEELDLAVHGVSQNGSFVQTKNGEQLHQSTFSTEVALDLFDQTQESGLFTIVCFEDVLWTPDKHPYFEVVQERMFVPILVMTNIREHLKKKPPSKFSFLGEMDHCIRLKKALDRYFSEHIQTFISDKDCLDVVPSGVSKGNGLFVLTQHLGIQPDKVMCFGDAFNDISMFQRFPTYSYAMVHADEAVQNAANDTISSVAEAVKGVLNS</sequence>
<dbReference type="AlphaFoldDB" id="A0A521BUX5"/>
<evidence type="ECO:0000313" key="2">
    <source>
        <dbReference type="Proteomes" id="UP000315636"/>
    </source>
</evidence>
<protein>
    <recommendedName>
        <fullName evidence="3">Cof subfamily of IIB subfamily of haloacid dehalogenase superfamily/HAD-superfamily hydrolase, subfamily IIB</fullName>
    </recommendedName>
</protein>
<name>A0A521BUX5_9BACL</name>
<gene>
    <name evidence="1" type="ORF">SAMN06264849_102456</name>
</gene>
<dbReference type="NCBIfam" id="TIGR01484">
    <property type="entry name" value="HAD-SF-IIB"/>
    <property type="match status" value="1"/>
</dbReference>
<dbReference type="Gene3D" id="3.30.1240.10">
    <property type="match status" value="1"/>
</dbReference>
<dbReference type="GO" id="GO:0005829">
    <property type="term" value="C:cytosol"/>
    <property type="evidence" value="ECO:0007669"/>
    <property type="project" value="TreeGrafter"/>
</dbReference>
<evidence type="ECO:0008006" key="3">
    <source>
        <dbReference type="Google" id="ProtNLM"/>
    </source>
</evidence>
<dbReference type="InterPro" id="IPR036412">
    <property type="entry name" value="HAD-like_sf"/>
</dbReference>
<dbReference type="InterPro" id="IPR000150">
    <property type="entry name" value="Cof"/>
</dbReference>
<dbReference type="InterPro" id="IPR023214">
    <property type="entry name" value="HAD_sf"/>
</dbReference>
<dbReference type="PANTHER" id="PTHR10000:SF8">
    <property type="entry name" value="HAD SUPERFAMILY HYDROLASE-LIKE, TYPE 3"/>
    <property type="match status" value="1"/>
</dbReference>
<dbReference type="NCBIfam" id="TIGR00099">
    <property type="entry name" value="Cof-subfamily"/>
    <property type="match status" value="1"/>
</dbReference>
<keyword evidence="2" id="KW-1185">Reference proteome</keyword>
<proteinExistence type="predicted"/>
<evidence type="ECO:0000313" key="1">
    <source>
        <dbReference type="EMBL" id="SMO50956.1"/>
    </source>
</evidence>
<accession>A0A521BUX5</accession>
<organism evidence="1 2">
    <name type="scientific">Melghirimyces algeriensis</name>
    <dbReference type="NCBI Taxonomy" id="910412"/>
    <lineage>
        <taxon>Bacteria</taxon>
        <taxon>Bacillati</taxon>
        <taxon>Bacillota</taxon>
        <taxon>Bacilli</taxon>
        <taxon>Bacillales</taxon>
        <taxon>Thermoactinomycetaceae</taxon>
        <taxon>Melghirimyces</taxon>
    </lineage>
</organism>
<dbReference type="SFLD" id="SFLDS00003">
    <property type="entry name" value="Haloacid_Dehalogenase"/>
    <property type="match status" value="1"/>
</dbReference>
<dbReference type="Proteomes" id="UP000315636">
    <property type="component" value="Unassembled WGS sequence"/>
</dbReference>
<dbReference type="SUPFAM" id="SSF56784">
    <property type="entry name" value="HAD-like"/>
    <property type="match status" value="1"/>
</dbReference>
<dbReference type="Pfam" id="PF08282">
    <property type="entry name" value="Hydrolase_3"/>
    <property type="match status" value="1"/>
</dbReference>
<reference evidence="1 2" key="1">
    <citation type="submission" date="2017-05" db="EMBL/GenBank/DDBJ databases">
        <authorList>
            <person name="Varghese N."/>
            <person name="Submissions S."/>
        </authorList>
    </citation>
    <scope>NUCLEOTIDE SEQUENCE [LARGE SCALE GENOMIC DNA]</scope>
    <source>
        <strain evidence="1 2">DSM 45474</strain>
    </source>
</reference>
<dbReference type="InterPro" id="IPR006379">
    <property type="entry name" value="HAD-SF_hydro_IIB"/>
</dbReference>
<dbReference type="EMBL" id="FXTI01000002">
    <property type="protein sequence ID" value="SMO50956.1"/>
    <property type="molecule type" value="Genomic_DNA"/>
</dbReference>
<dbReference type="GO" id="GO:0000287">
    <property type="term" value="F:magnesium ion binding"/>
    <property type="evidence" value="ECO:0007669"/>
    <property type="project" value="TreeGrafter"/>
</dbReference>
<dbReference type="Gene3D" id="3.40.50.1000">
    <property type="entry name" value="HAD superfamily/HAD-like"/>
    <property type="match status" value="1"/>
</dbReference>